<keyword evidence="8 13" id="KW-0472">Membrane</keyword>
<evidence type="ECO:0000256" key="11">
    <source>
        <dbReference type="ARBA" id="ARBA00023237"/>
    </source>
</evidence>
<dbReference type="EMBL" id="JBHSEK010000001">
    <property type="protein sequence ID" value="MFC4488366.1"/>
    <property type="molecule type" value="Genomic_DNA"/>
</dbReference>
<comment type="caution">
    <text evidence="15">The sequence shown here is derived from an EMBL/GenBank/DDBJ whole genome shotgun (WGS) entry which is preliminary data.</text>
</comment>
<comment type="function">
    <text evidence="13">Plays a critical role in the incorporation of lipoproteins in the outer membrane after they are released by the LolA protein.</text>
</comment>
<protein>
    <recommendedName>
        <fullName evidence="4 13">Outer-membrane lipoprotein LolB</fullName>
    </recommendedName>
</protein>
<evidence type="ECO:0000256" key="2">
    <source>
        <dbReference type="ARBA" id="ARBA00009696"/>
    </source>
</evidence>
<evidence type="ECO:0000256" key="12">
    <source>
        <dbReference type="ARBA" id="ARBA00023288"/>
    </source>
</evidence>
<name>A0ABV8ZS85_9NEIS</name>
<comment type="subcellular location">
    <subcellularLocation>
        <location evidence="1 13">Cell outer membrane</location>
        <topology evidence="1 13">Lipid-anchor</topology>
    </subcellularLocation>
</comment>
<evidence type="ECO:0000256" key="9">
    <source>
        <dbReference type="ARBA" id="ARBA00023139"/>
    </source>
</evidence>
<gene>
    <name evidence="13 15" type="primary">lolB</name>
    <name evidence="15" type="ORF">ACFO0R_01920</name>
</gene>
<evidence type="ECO:0000256" key="13">
    <source>
        <dbReference type="HAMAP-Rule" id="MF_00233"/>
    </source>
</evidence>
<dbReference type="NCBIfam" id="TIGR00548">
    <property type="entry name" value="lolB"/>
    <property type="match status" value="1"/>
</dbReference>
<dbReference type="Pfam" id="PF03550">
    <property type="entry name" value="LolB"/>
    <property type="match status" value="1"/>
</dbReference>
<keyword evidence="16" id="KW-1185">Reference proteome</keyword>
<evidence type="ECO:0000313" key="15">
    <source>
        <dbReference type="EMBL" id="MFC4488366.1"/>
    </source>
</evidence>
<keyword evidence="7 13" id="KW-0653">Protein transport</keyword>
<evidence type="ECO:0000313" key="16">
    <source>
        <dbReference type="Proteomes" id="UP001595999"/>
    </source>
</evidence>
<dbReference type="Gene3D" id="2.50.20.10">
    <property type="entry name" value="Lipoprotein localisation LolA/LolB/LppX"/>
    <property type="match status" value="1"/>
</dbReference>
<feature type="chain" id="PRO_5045534817" description="Outer-membrane lipoprotein LolB" evidence="14">
    <location>
        <begin position="21"/>
        <end position="179"/>
    </location>
</feature>
<organism evidence="15 16">
    <name type="scientific">Chromobacterium aquaticum</name>
    <dbReference type="NCBI Taxonomy" id="467180"/>
    <lineage>
        <taxon>Bacteria</taxon>
        <taxon>Pseudomonadati</taxon>
        <taxon>Pseudomonadota</taxon>
        <taxon>Betaproteobacteria</taxon>
        <taxon>Neisseriales</taxon>
        <taxon>Chromobacteriaceae</taxon>
        <taxon>Chromobacterium</taxon>
    </lineage>
</organism>
<keyword evidence="11 13" id="KW-0998">Cell outer membrane</keyword>
<dbReference type="SUPFAM" id="SSF89392">
    <property type="entry name" value="Prokaryotic lipoproteins and lipoprotein localization factors"/>
    <property type="match status" value="1"/>
</dbReference>
<comment type="similarity">
    <text evidence="2 13">Belongs to the LolB family.</text>
</comment>
<dbReference type="InterPro" id="IPR004565">
    <property type="entry name" value="OM_lipoprot_LolB"/>
</dbReference>
<evidence type="ECO:0000256" key="14">
    <source>
        <dbReference type="SAM" id="SignalP"/>
    </source>
</evidence>
<keyword evidence="6 13" id="KW-0732">Signal</keyword>
<dbReference type="CDD" id="cd16326">
    <property type="entry name" value="LolB"/>
    <property type="match status" value="1"/>
</dbReference>
<keyword evidence="12 13" id="KW-0449">Lipoprotein</keyword>
<proteinExistence type="inferred from homology"/>
<evidence type="ECO:0000256" key="8">
    <source>
        <dbReference type="ARBA" id="ARBA00023136"/>
    </source>
</evidence>
<dbReference type="Proteomes" id="UP001595999">
    <property type="component" value="Unassembled WGS sequence"/>
</dbReference>
<dbReference type="RefSeq" id="WP_231461323.1">
    <property type="nucleotide sequence ID" value="NZ_JAJOHW010000028.1"/>
</dbReference>
<keyword evidence="9 13" id="KW-0564">Palmitate</keyword>
<dbReference type="HAMAP" id="MF_00233">
    <property type="entry name" value="LolB"/>
    <property type="match status" value="1"/>
</dbReference>
<evidence type="ECO:0000256" key="6">
    <source>
        <dbReference type="ARBA" id="ARBA00022729"/>
    </source>
</evidence>
<sequence>MRWQGLVLLLSLLATGCATREAVFMPSATRSADQPFTVSGRLSVNLDGKGHVANFDWQHQPERDQLAINSPLGNTVAEVVRDADGVTLRSDGKAWQAPDVESLTEKTLGWPLPLAGLAWWVRGMPVPGEASEVRPDGELLQQGWRIRFVRDVESGERYPKRVDLVRDGLTVRVVTRDWR</sequence>
<evidence type="ECO:0000256" key="1">
    <source>
        <dbReference type="ARBA" id="ARBA00004459"/>
    </source>
</evidence>
<evidence type="ECO:0000256" key="3">
    <source>
        <dbReference type="ARBA" id="ARBA00011245"/>
    </source>
</evidence>
<evidence type="ECO:0000256" key="4">
    <source>
        <dbReference type="ARBA" id="ARBA00016202"/>
    </source>
</evidence>
<reference evidence="16" key="1">
    <citation type="journal article" date="2019" name="Int. J. Syst. Evol. Microbiol.">
        <title>The Global Catalogue of Microorganisms (GCM) 10K type strain sequencing project: providing services to taxonomists for standard genome sequencing and annotation.</title>
        <authorList>
            <consortium name="The Broad Institute Genomics Platform"/>
            <consortium name="The Broad Institute Genome Sequencing Center for Infectious Disease"/>
            <person name="Wu L."/>
            <person name="Ma J."/>
        </authorList>
    </citation>
    <scope>NUCLEOTIDE SEQUENCE [LARGE SCALE GENOMIC DNA]</scope>
    <source>
        <strain evidence="16">CGMCC 4.7608</strain>
    </source>
</reference>
<evidence type="ECO:0000256" key="5">
    <source>
        <dbReference type="ARBA" id="ARBA00022448"/>
    </source>
</evidence>
<evidence type="ECO:0000256" key="7">
    <source>
        <dbReference type="ARBA" id="ARBA00022927"/>
    </source>
</evidence>
<dbReference type="PROSITE" id="PS51257">
    <property type="entry name" value="PROKAR_LIPOPROTEIN"/>
    <property type="match status" value="1"/>
</dbReference>
<accession>A0ABV8ZS85</accession>
<comment type="subunit">
    <text evidence="3 13">Monomer.</text>
</comment>
<feature type="signal peptide" evidence="14">
    <location>
        <begin position="1"/>
        <end position="20"/>
    </location>
</feature>
<keyword evidence="5 13" id="KW-0813">Transport</keyword>
<dbReference type="InterPro" id="IPR029046">
    <property type="entry name" value="LolA/LolB/LppX"/>
</dbReference>
<keyword evidence="10 13" id="KW-0143">Chaperone</keyword>
<evidence type="ECO:0000256" key="10">
    <source>
        <dbReference type="ARBA" id="ARBA00023186"/>
    </source>
</evidence>